<evidence type="ECO:0000313" key="1">
    <source>
        <dbReference type="EMBL" id="CAG8851043.1"/>
    </source>
</evidence>
<accession>A0ACA9SZB2</accession>
<dbReference type="Proteomes" id="UP000789920">
    <property type="component" value="Unassembled WGS sequence"/>
</dbReference>
<dbReference type="EMBL" id="CAJVQC010173937">
    <property type="protein sequence ID" value="CAG8851043.1"/>
    <property type="molecule type" value="Genomic_DNA"/>
</dbReference>
<feature type="non-terminal residue" evidence="1">
    <location>
        <position position="41"/>
    </location>
</feature>
<protein>
    <submittedName>
        <fullName evidence="1">18391_t:CDS:1</fullName>
    </submittedName>
</protein>
<gene>
    <name evidence="1" type="ORF">RPERSI_LOCUS36379</name>
</gene>
<organism evidence="1 2">
    <name type="scientific">Racocetra persica</name>
    <dbReference type="NCBI Taxonomy" id="160502"/>
    <lineage>
        <taxon>Eukaryota</taxon>
        <taxon>Fungi</taxon>
        <taxon>Fungi incertae sedis</taxon>
        <taxon>Mucoromycota</taxon>
        <taxon>Glomeromycotina</taxon>
        <taxon>Glomeromycetes</taxon>
        <taxon>Diversisporales</taxon>
        <taxon>Gigasporaceae</taxon>
        <taxon>Racocetra</taxon>
    </lineage>
</organism>
<name>A0ACA9SZB2_9GLOM</name>
<comment type="caution">
    <text evidence="1">The sequence shown here is derived from an EMBL/GenBank/DDBJ whole genome shotgun (WGS) entry which is preliminary data.</text>
</comment>
<keyword evidence="2" id="KW-1185">Reference proteome</keyword>
<sequence length="41" mass="4696">IILRSHSLSAKAYKSDVSFVKERRPVRAYNSVYRIKDSSAP</sequence>
<reference evidence="1" key="1">
    <citation type="submission" date="2021-06" db="EMBL/GenBank/DDBJ databases">
        <authorList>
            <person name="Kallberg Y."/>
            <person name="Tangrot J."/>
            <person name="Rosling A."/>
        </authorList>
    </citation>
    <scope>NUCLEOTIDE SEQUENCE</scope>
    <source>
        <strain evidence="1">MA461A</strain>
    </source>
</reference>
<proteinExistence type="predicted"/>
<feature type="non-terminal residue" evidence="1">
    <location>
        <position position="1"/>
    </location>
</feature>
<evidence type="ECO:0000313" key="2">
    <source>
        <dbReference type="Proteomes" id="UP000789920"/>
    </source>
</evidence>